<organism evidence="1 2">
    <name type="scientific">Desmonostoc muscorum LEGE 12446</name>
    <dbReference type="NCBI Taxonomy" id="1828758"/>
    <lineage>
        <taxon>Bacteria</taxon>
        <taxon>Bacillati</taxon>
        <taxon>Cyanobacteriota</taxon>
        <taxon>Cyanophyceae</taxon>
        <taxon>Nostocales</taxon>
        <taxon>Nostocaceae</taxon>
        <taxon>Desmonostoc</taxon>
    </lineage>
</organism>
<gene>
    <name evidence="1" type="ORF">IQ276_20870</name>
</gene>
<protein>
    <submittedName>
        <fullName evidence="1">Uncharacterized protein</fullName>
    </submittedName>
</protein>
<evidence type="ECO:0000313" key="1">
    <source>
        <dbReference type="EMBL" id="MBE9024787.1"/>
    </source>
</evidence>
<sequence>MARTGYLAALCGFELKILLLDIVYRHDSYGLVKIMRAIAPNGICESNNRLSACCMAFGWPAP</sequence>
<keyword evidence="2" id="KW-1185">Reference proteome</keyword>
<dbReference type="Proteomes" id="UP000622533">
    <property type="component" value="Unassembled WGS sequence"/>
</dbReference>
<dbReference type="AlphaFoldDB" id="A0A8J7AFN3"/>
<reference evidence="1" key="1">
    <citation type="submission" date="2020-10" db="EMBL/GenBank/DDBJ databases">
        <authorList>
            <person name="Castelo-Branco R."/>
            <person name="Eusebio N."/>
            <person name="Adriana R."/>
            <person name="Vieira A."/>
            <person name="Brugerolle De Fraissinette N."/>
            <person name="Rezende De Castro R."/>
            <person name="Schneider M.P."/>
            <person name="Vasconcelos V."/>
            <person name="Leao P.N."/>
        </authorList>
    </citation>
    <scope>NUCLEOTIDE SEQUENCE</scope>
    <source>
        <strain evidence="1">LEGE 12446</strain>
    </source>
</reference>
<name>A0A8J7AFN3_DESMC</name>
<proteinExistence type="predicted"/>
<evidence type="ECO:0000313" key="2">
    <source>
        <dbReference type="Proteomes" id="UP000622533"/>
    </source>
</evidence>
<dbReference type="RefSeq" id="WP_190883213.1">
    <property type="nucleotide sequence ID" value="NZ_JADEXS020000001.1"/>
</dbReference>
<comment type="caution">
    <text evidence="1">The sequence shown here is derived from an EMBL/GenBank/DDBJ whole genome shotgun (WGS) entry which is preliminary data.</text>
</comment>
<dbReference type="EMBL" id="JADEXS010000314">
    <property type="protein sequence ID" value="MBE9024787.1"/>
    <property type="molecule type" value="Genomic_DNA"/>
</dbReference>
<accession>A0A8J7AFN3</accession>